<dbReference type="Proteomes" id="UP000218505">
    <property type="component" value="Chromosome"/>
</dbReference>
<evidence type="ECO:0000256" key="2">
    <source>
        <dbReference type="ARBA" id="ARBA00005466"/>
    </source>
</evidence>
<feature type="chain" id="PRO_5039278615" evidence="6">
    <location>
        <begin position="41"/>
        <end position="546"/>
    </location>
</feature>
<dbReference type="Gene3D" id="3.40.462.20">
    <property type="match status" value="1"/>
</dbReference>
<dbReference type="PROSITE" id="PS51387">
    <property type="entry name" value="FAD_PCMH"/>
    <property type="match status" value="1"/>
</dbReference>
<evidence type="ECO:0000256" key="6">
    <source>
        <dbReference type="SAM" id="SignalP"/>
    </source>
</evidence>
<keyword evidence="3" id="KW-0285">Flavoprotein</keyword>
<dbReference type="SUPFAM" id="SSF56176">
    <property type="entry name" value="FAD-binding/transporter-associated domain-like"/>
    <property type="match status" value="1"/>
</dbReference>
<dbReference type="AlphaFoldDB" id="A0A290Z7J2"/>
<dbReference type="InterPro" id="IPR016169">
    <property type="entry name" value="FAD-bd_PCMH_sub2"/>
</dbReference>
<evidence type="ECO:0000256" key="3">
    <source>
        <dbReference type="ARBA" id="ARBA00022630"/>
    </source>
</evidence>
<accession>A0A290Z7J2</accession>
<proteinExistence type="inferred from homology"/>
<dbReference type="Pfam" id="PF08031">
    <property type="entry name" value="BBE"/>
    <property type="match status" value="1"/>
</dbReference>
<dbReference type="Gene3D" id="3.30.465.10">
    <property type="match status" value="1"/>
</dbReference>
<dbReference type="InterPro" id="IPR036318">
    <property type="entry name" value="FAD-bd_PCMH-like_sf"/>
</dbReference>
<dbReference type="GO" id="GO:0016491">
    <property type="term" value="F:oxidoreductase activity"/>
    <property type="evidence" value="ECO:0007669"/>
    <property type="project" value="UniProtKB-KW"/>
</dbReference>
<name>A0A290Z7J2_9PSEU</name>
<dbReference type="EMBL" id="CP023445">
    <property type="protein sequence ID" value="ATE54990.1"/>
    <property type="molecule type" value="Genomic_DNA"/>
</dbReference>
<organism evidence="8 9">
    <name type="scientific">Actinosynnema pretiosum</name>
    <dbReference type="NCBI Taxonomy" id="42197"/>
    <lineage>
        <taxon>Bacteria</taxon>
        <taxon>Bacillati</taxon>
        <taxon>Actinomycetota</taxon>
        <taxon>Actinomycetes</taxon>
        <taxon>Pseudonocardiales</taxon>
        <taxon>Pseudonocardiaceae</taxon>
        <taxon>Actinosynnema</taxon>
    </lineage>
</organism>
<feature type="signal peptide" evidence="6">
    <location>
        <begin position="1"/>
        <end position="40"/>
    </location>
</feature>
<protein>
    <submittedName>
        <fullName evidence="8">FAD-linked oxidase</fullName>
    </submittedName>
</protein>
<feature type="domain" description="FAD-binding PCMH-type" evidence="7">
    <location>
        <begin position="77"/>
        <end position="257"/>
    </location>
</feature>
<keyword evidence="4" id="KW-0274">FAD</keyword>
<evidence type="ECO:0000313" key="9">
    <source>
        <dbReference type="Proteomes" id="UP000218505"/>
    </source>
</evidence>
<dbReference type="InterPro" id="IPR012951">
    <property type="entry name" value="BBE"/>
</dbReference>
<dbReference type="PANTHER" id="PTHR42973:SF39">
    <property type="entry name" value="FAD-BINDING PCMH-TYPE DOMAIN-CONTAINING PROTEIN"/>
    <property type="match status" value="1"/>
</dbReference>
<dbReference type="PROSITE" id="PS51318">
    <property type="entry name" value="TAT"/>
    <property type="match status" value="1"/>
</dbReference>
<evidence type="ECO:0000259" key="7">
    <source>
        <dbReference type="PROSITE" id="PS51387"/>
    </source>
</evidence>
<keyword evidence="5" id="KW-0560">Oxidoreductase</keyword>
<dbReference type="PANTHER" id="PTHR42973">
    <property type="entry name" value="BINDING OXIDOREDUCTASE, PUTATIVE (AFU_ORTHOLOGUE AFUA_1G17690)-RELATED"/>
    <property type="match status" value="1"/>
</dbReference>
<evidence type="ECO:0000256" key="4">
    <source>
        <dbReference type="ARBA" id="ARBA00022827"/>
    </source>
</evidence>
<dbReference type="InterPro" id="IPR050416">
    <property type="entry name" value="FAD-linked_Oxidoreductase"/>
</dbReference>
<dbReference type="InterPro" id="IPR006094">
    <property type="entry name" value="Oxid_FAD_bind_N"/>
</dbReference>
<dbReference type="InterPro" id="IPR006311">
    <property type="entry name" value="TAT_signal"/>
</dbReference>
<comment type="similarity">
    <text evidence="2">Belongs to the oxygen-dependent FAD-linked oxidoreductase family.</text>
</comment>
<evidence type="ECO:0000256" key="1">
    <source>
        <dbReference type="ARBA" id="ARBA00001974"/>
    </source>
</evidence>
<comment type="cofactor">
    <cofactor evidence="1">
        <name>FAD</name>
        <dbReference type="ChEBI" id="CHEBI:57692"/>
    </cofactor>
</comment>
<dbReference type="Pfam" id="PF01565">
    <property type="entry name" value="FAD_binding_4"/>
    <property type="match status" value="1"/>
</dbReference>
<reference evidence="8" key="1">
    <citation type="submission" date="2017-09" db="EMBL/GenBank/DDBJ databases">
        <title>Complete Genome Sequence of ansamitocin-producing Bacterium Actinosynnema pretiosum X47.</title>
        <authorList>
            <person name="Cao G."/>
            <person name="Zong G."/>
            <person name="Zhong C."/>
            <person name="Fu J."/>
        </authorList>
    </citation>
    <scope>NUCLEOTIDE SEQUENCE [LARGE SCALE GENOMIC DNA]</scope>
    <source>
        <strain evidence="8">X47</strain>
    </source>
</reference>
<dbReference type="InterPro" id="IPR016166">
    <property type="entry name" value="FAD-bd_PCMH"/>
</dbReference>
<keyword evidence="6" id="KW-0732">Signal</keyword>
<evidence type="ECO:0000256" key="5">
    <source>
        <dbReference type="ARBA" id="ARBA00023002"/>
    </source>
</evidence>
<dbReference type="KEGG" id="apre:CNX65_18275"/>
<gene>
    <name evidence="8" type="ORF">CNX65_18275</name>
</gene>
<evidence type="ECO:0000313" key="8">
    <source>
        <dbReference type="EMBL" id="ATE54990.1"/>
    </source>
</evidence>
<keyword evidence="9" id="KW-1185">Reference proteome</keyword>
<sequence>MPFHRGPLGVPPVPLIDRRRLLTRVALAGAGLAAAPSALAAAPAPARTGTPPTFGPVTVEPGDPRYASFLVQHNTRFTGSPARVTVAGSAGQVADALAEAAARGHRVAARSGGHCMEDFTTSSEVKHLIDLSQLNEVYFDPARTAFAVEPGAIVAPTQGTLFKGWGVMIPSAGCAEVGLGGHILGGGYNFYSRMHGLAVDHLQAVEVVTVDASGQAHVTVATRDRNDPHRELWWAHTGGGGGNFGIVTKYWFRTPGVASTDPSRLLPRAYDQRVRMLEWSWEDVSPGAFTTLTRNFCRWFEHNSAPGSPKTQVWASYFTPHQSAGTIGLMAGVSADAANGEALLADFLAEVTANVGVATSADHQYSLPWLDRGNWYQEPAGRQKNKTSDLRRSYTDAQIATIHSYLTDDSYANAGAQVNISALGGQINATAPGATAAVHRDSTMRVYFTAGTWSSEAEDAANIAWVRNLYRDVYAASGGVPVPDAVNAGAYINYPDVDLADPAWNTSGTPWHSLYYGANYARLQQVKKHYDPRGLFRHALSVHPAA</sequence>
<dbReference type="GO" id="GO:0071949">
    <property type="term" value="F:FAD binding"/>
    <property type="evidence" value="ECO:0007669"/>
    <property type="project" value="InterPro"/>
</dbReference>